<dbReference type="Gene3D" id="1.10.10.10">
    <property type="entry name" value="Winged helix-like DNA-binding domain superfamily/Winged helix DNA-binding domain"/>
    <property type="match status" value="1"/>
</dbReference>
<evidence type="ECO:0000313" key="2">
    <source>
        <dbReference type="EMBL" id="VWC16868.1"/>
    </source>
</evidence>
<dbReference type="InterPro" id="IPR039422">
    <property type="entry name" value="MarR/SlyA-like"/>
</dbReference>
<dbReference type="InterPro" id="IPR036390">
    <property type="entry name" value="WH_DNA-bd_sf"/>
</dbReference>
<protein>
    <submittedName>
        <fullName evidence="2">MarR family transcriptional regulator</fullName>
    </submittedName>
</protein>
<dbReference type="PANTHER" id="PTHR33164:SF43">
    <property type="entry name" value="HTH-TYPE TRANSCRIPTIONAL REPRESSOR YETL"/>
    <property type="match status" value="1"/>
</dbReference>
<dbReference type="InterPro" id="IPR036388">
    <property type="entry name" value="WH-like_DNA-bd_sf"/>
</dbReference>
<accession>A0A6P2Q230</accession>
<name>A0A6P2Q230_9BURK</name>
<evidence type="ECO:0000259" key="1">
    <source>
        <dbReference type="PROSITE" id="PS50995"/>
    </source>
</evidence>
<evidence type="ECO:0000313" key="3">
    <source>
        <dbReference type="Proteomes" id="UP000494162"/>
    </source>
</evidence>
<organism evidence="2 3">
    <name type="scientific">Burkholderia pseudomultivorans</name>
    <dbReference type="NCBI Taxonomy" id="1207504"/>
    <lineage>
        <taxon>Bacteria</taxon>
        <taxon>Pseudomonadati</taxon>
        <taxon>Pseudomonadota</taxon>
        <taxon>Betaproteobacteria</taxon>
        <taxon>Burkholderiales</taxon>
        <taxon>Burkholderiaceae</taxon>
        <taxon>Burkholderia</taxon>
        <taxon>Burkholderia cepacia complex</taxon>
    </lineage>
</organism>
<dbReference type="PROSITE" id="PS50995">
    <property type="entry name" value="HTH_MARR_2"/>
    <property type="match status" value="1"/>
</dbReference>
<dbReference type="Proteomes" id="UP000494162">
    <property type="component" value="Unassembled WGS sequence"/>
</dbReference>
<gene>
    <name evidence="2" type="ORF">BPS26883_05650</name>
</gene>
<dbReference type="PANTHER" id="PTHR33164">
    <property type="entry name" value="TRANSCRIPTIONAL REGULATOR, MARR FAMILY"/>
    <property type="match status" value="1"/>
</dbReference>
<dbReference type="Pfam" id="PF12802">
    <property type="entry name" value="MarR_2"/>
    <property type="match status" value="1"/>
</dbReference>
<dbReference type="AlphaFoldDB" id="A0A6P2Q230"/>
<dbReference type="GO" id="GO:0003700">
    <property type="term" value="F:DNA-binding transcription factor activity"/>
    <property type="evidence" value="ECO:0007669"/>
    <property type="project" value="InterPro"/>
</dbReference>
<dbReference type="GO" id="GO:0006950">
    <property type="term" value="P:response to stress"/>
    <property type="evidence" value="ECO:0007669"/>
    <property type="project" value="TreeGrafter"/>
</dbReference>
<dbReference type="EMBL" id="CABVPP010000061">
    <property type="protein sequence ID" value="VWC16868.1"/>
    <property type="molecule type" value="Genomic_DNA"/>
</dbReference>
<dbReference type="SUPFAM" id="SSF46785">
    <property type="entry name" value="Winged helix' DNA-binding domain"/>
    <property type="match status" value="1"/>
</dbReference>
<feature type="domain" description="HTH marR-type" evidence="1">
    <location>
        <begin position="12"/>
        <end position="145"/>
    </location>
</feature>
<dbReference type="SMART" id="SM00347">
    <property type="entry name" value="HTH_MARR"/>
    <property type="match status" value="1"/>
</dbReference>
<proteinExistence type="predicted"/>
<sequence length="158" mass="17608">MIVRKRIQRMEEQDRVAILQQFGRTYRAFMTAFEAHVGQPMPRWRIMVALHTMDGHASQKRLVEVLRIDPGALTRQLKSLDALGWIERASDARDNRVTNVTLTVAGRAAFDACLPRRKAFLEQTMAQLPDDVLGALSGALAMLESKIAEVGSAPPAAR</sequence>
<dbReference type="PRINTS" id="PR00598">
    <property type="entry name" value="HTHMARR"/>
</dbReference>
<reference evidence="2 3" key="1">
    <citation type="submission" date="2019-09" db="EMBL/GenBank/DDBJ databases">
        <authorList>
            <person name="Depoorter E."/>
        </authorList>
    </citation>
    <scope>NUCLEOTIDE SEQUENCE [LARGE SCALE GENOMIC DNA]</scope>
    <source>
        <strain evidence="2">LMG 26883</strain>
    </source>
</reference>
<dbReference type="InterPro" id="IPR000835">
    <property type="entry name" value="HTH_MarR-typ"/>
</dbReference>